<dbReference type="PANTHER" id="PTHR43528">
    <property type="entry name" value="ALPHA-KETOGLUTARATE PERMEASE"/>
    <property type="match status" value="1"/>
</dbReference>
<dbReference type="InterPro" id="IPR051084">
    <property type="entry name" value="H+-coupled_symporters"/>
</dbReference>
<dbReference type="GO" id="GO:0005886">
    <property type="term" value="C:plasma membrane"/>
    <property type="evidence" value="ECO:0007669"/>
    <property type="project" value="UniProtKB-SubCell"/>
</dbReference>
<keyword evidence="4 8" id="KW-0812">Transmembrane</keyword>
<dbReference type="Pfam" id="PF07690">
    <property type="entry name" value="MFS_1"/>
    <property type="match status" value="1"/>
</dbReference>
<feature type="transmembrane region" description="Helical" evidence="8">
    <location>
        <begin position="52"/>
        <end position="71"/>
    </location>
</feature>
<keyword evidence="11" id="KW-1185">Reference proteome</keyword>
<evidence type="ECO:0000256" key="3">
    <source>
        <dbReference type="ARBA" id="ARBA00022475"/>
    </source>
</evidence>
<feature type="domain" description="Major facilitator superfamily (MFS) profile" evidence="9">
    <location>
        <begin position="7"/>
        <end position="413"/>
    </location>
</feature>
<dbReference type="GO" id="GO:0015293">
    <property type="term" value="F:symporter activity"/>
    <property type="evidence" value="ECO:0007669"/>
    <property type="project" value="UniProtKB-KW"/>
</dbReference>
<feature type="transmembrane region" description="Helical" evidence="8">
    <location>
        <begin position="103"/>
        <end position="121"/>
    </location>
</feature>
<dbReference type="SUPFAM" id="SSF103473">
    <property type="entry name" value="MFS general substrate transporter"/>
    <property type="match status" value="1"/>
</dbReference>
<keyword evidence="7 8" id="KW-0472">Membrane</keyword>
<feature type="transmembrane region" description="Helical" evidence="8">
    <location>
        <begin position="265"/>
        <end position="286"/>
    </location>
</feature>
<dbReference type="InterPro" id="IPR011701">
    <property type="entry name" value="MFS"/>
</dbReference>
<keyword evidence="6 8" id="KW-1133">Transmembrane helix</keyword>
<dbReference type="InterPro" id="IPR036259">
    <property type="entry name" value="MFS_trans_sf"/>
</dbReference>
<dbReference type="EMBL" id="BNGU01000041">
    <property type="protein sequence ID" value="GHM59864.1"/>
    <property type="molecule type" value="Genomic_DNA"/>
</dbReference>
<keyword evidence="5" id="KW-0769">Symport</keyword>
<dbReference type="Proteomes" id="UP000637906">
    <property type="component" value="Unassembled WGS sequence"/>
</dbReference>
<feature type="transmembrane region" description="Helical" evidence="8">
    <location>
        <begin position="386"/>
        <end position="406"/>
    </location>
</feature>
<feature type="transmembrane region" description="Helical" evidence="8">
    <location>
        <begin position="293"/>
        <end position="313"/>
    </location>
</feature>
<evidence type="ECO:0000256" key="2">
    <source>
        <dbReference type="ARBA" id="ARBA00022448"/>
    </source>
</evidence>
<dbReference type="PROSITE" id="PS50850">
    <property type="entry name" value="MFS"/>
    <property type="match status" value="1"/>
</dbReference>
<evidence type="ECO:0000259" key="9">
    <source>
        <dbReference type="PROSITE" id="PS50850"/>
    </source>
</evidence>
<sequence length="415" mass="45998">MKSIKKAIISSVICNVVLWYGYTLFGVLIYIISDVFFSSEGYYIGLIKALSVFAIGFLARPFGAIIFGYIGDKYGRRIALLTSTLLMSASSAFIAFIPSYRSIGIFASLLIAILRLLQGMAMGGEVGSSVFLIENADNKKNLGFLGSIKVLSGMLGSIICLIVIVICKKTSDFDSWGWRLPFIFSLFMGFVAICTRFIFDESYAYQVNKKNLSKSPILEFIKYYKRLLLISIGIGIAQNASVYALLVFFKTYIREISPENFDITYIIEIFGNLLYGILAVSFAILSDKVGKKVIMVLSCVTLAITSFPAFFMLHYNSYLAVIFAYLMFAVPSAASFGVYNAVVCELFPTKVRYTGLSLAHNISAGVFGGFSPLICTWLVMVTEIKISPGFYIIFSAMISLVSVLQIRKSDKNIDW</sequence>
<organism evidence="10 11">
    <name type="scientific">Candidatus Mesenet longicola</name>
    <dbReference type="NCBI Taxonomy" id="1892558"/>
    <lineage>
        <taxon>Bacteria</taxon>
        <taxon>Pseudomonadati</taxon>
        <taxon>Pseudomonadota</taxon>
        <taxon>Alphaproteobacteria</taxon>
        <taxon>Rickettsiales</taxon>
        <taxon>Anaplasmataceae</taxon>
        <taxon>Candidatus Mesenet</taxon>
    </lineage>
</organism>
<reference evidence="10 11" key="1">
    <citation type="journal article" date="2021" name="Microb. Ecol.">
        <title>Candidatus Mesenet longicola: Novel Endosymbionts of Brontispa longissima that Induce Cytoplasmic Incompatibility.</title>
        <authorList>
            <person name="Takano S."/>
            <person name="Gotoh Y."/>
            <person name="Hayashi T."/>
        </authorList>
    </citation>
    <scope>NUCLEOTIDE SEQUENCE [LARGE SCALE GENOMIC DNA]</scope>
    <source>
        <strain evidence="10">L5</strain>
    </source>
</reference>
<dbReference type="AlphaFoldDB" id="A0A8J3HVP9"/>
<feature type="transmembrane region" description="Helical" evidence="8">
    <location>
        <begin position="362"/>
        <end position="380"/>
    </location>
</feature>
<protein>
    <submittedName>
        <fullName evidence="10">Proline/betaine transporter</fullName>
    </submittedName>
</protein>
<evidence type="ECO:0000256" key="8">
    <source>
        <dbReference type="SAM" id="Phobius"/>
    </source>
</evidence>
<comment type="caution">
    <text evidence="10">The sequence shown here is derived from an EMBL/GenBank/DDBJ whole genome shotgun (WGS) entry which is preliminary data.</text>
</comment>
<feature type="transmembrane region" description="Helical" evidence="8">
    <location>
        <begin position="227"/>
        <end position="253"/>
    </location>
</feature>
<evidence type="ECO:0000256" key="6">
    <source>
        <dbReference type="ARBA" id="ARBA00022989"/>
    </source>
</evidence>
<proteinExistence type="predicted"/>
<dbReference type="InterPro" id="IPR020846">
    <property type="entry name" value="MFS_dom"/>
</dbReference>
<evidence type="ECO:0000313" key="11">
    <source>
        <dbReference type="Proteomes" id="UP000637906"/>
    </source>
</evidence>
<feature type="transmembrane region" description="Helical" evidence="8">
    <location>
        <begin position="78"/>
        <end position="97"/>
    </location>
</feature>
<dbReference type="PANTHER" id="PTHR43528:SF1">
    <property type="entry name" value="ALPHA-KETOGLUTARATE PERMEASE"/>
    <property type="match status" value="1"/>
</dbReference>
<keyword evidence="3" id="KW-1003">Cell membrane</keyword>
<accession>A0A8J3HVP9</accession>
<dbReference type="Gene3D" id="1.20.1250.20">
    <property type="entry name" value="MFS general substrate transporter like domains"/>
    <property type="match status" value="2"/>
</dbReference>
<evidence type="ECO:0000256" key="1">
    <source>
        <dbReference type="ARBA" id="ARBA00004429"/>
    </source>
</evidence>
<evidence type="ECO:0000256" key="4">
    <source>
        <dbReference type="ARBA" id="ARBA00022692"/>
    </source>
</evidence>
<gene>
    <name evidence="10" type="ORF">sL5_08570</name>
</gene>
<evidence type="ECO:0000313" key="10">
    <source>
        <dbReference type="EMBL" id="GHM59864.1"/>
    </source>
</evidence>
<feature type="transmembrane region" description="Helical" evidence="8">
    <location>
        <begin position="319"/>
        <end position="342"/>
    </location>
</feature>
<comment type="subcellular location">
    <subcellularLocation>
        <location evidence="1">Cell inner membrane</location>
        <topology evidence="1">Multi-pass membrane protein</topology>
    </subcellularLocation>
</comment>
<name>A0A8J3HVP9_9RICK</name>
<evidence type="ECO:0000256" key="5">
    <source>
        <dbReference type="ARBA" id="ARBA00022847"/>
    </source>
</evidence>
<feature type="transmembrane region" description="Helical" evidence="8">
    <location>
        <begin position="12"/>
        <end position="32"/>
    </location>
</feature>
<evidence type="ECO:0000256" key="7">
    <source>
        <dbReference type="ARBA" id="ARBA00023136"/>
    </source>
</evidence>
<keyword evidence="2" id="KW-0813">Transport</keyword>
<feature type="transmembrane region" description="Helical" evidence="8">
    <location>
        <begin position="142"/>
        <end position="166"/>
    </location>
</feature>
<feature type="transmembrane region" description="Helical" evidence="8">
    <location>
        <begin position="178"/>
        <end position="199"/>
    </location>
</feature>